<evidence type="ECO:0000313" key="1">
    <source>
        <dbReference type="EMBL" id="KAL1514712.1"/>
    </source>
</evidence>
<dbReference type="Proteomes" id="UP001515480">
    <property type="component" value="Unassembled WGS sequence"/>
</dbReference>
<name>A0AB34J8R5_PRYPA</name>
<evidence type="ECO:0000313" key="2">
    <source>
        <dbReference type="Proteomes" id="UP001515480"/>
    </source>
</evidence>
<gene>
    <name evidence="1" type="ORF">AB1Y20_003799</name>
</gene>
<proteinExistence type="predicted"/>
<reference evidence="1 2" key="1">
    <citation type="journal article" date="2024" name="Science">
        <title>Giant polyketide synthase enzymes in the biosynthesis of giant marine polyether toxins.</title>
        <authorList>
            <person name="Fallon T.R."/>
            <person name="Shende V.V."/>
            <person name="Wierzbicki I.H."/>
            <person name="Pendleton A.L."/>
            <person name="Watervoot N.F."/>
            <person name="Auber R.P."/>
            <person name="Gonzalez D.J."/>
            <person name="Wisecaver J.H."/>
            <person name="Moore B.S."/>
        </authorList>
    </citation>
    <scope>NUCLEOTIDE SEQUENCE [LARGE SCALE GENOMIC DNA]</scope>
    <source>
        <strain evidence="1 2">12B1</strain>
    </source>
</reference>
<accession>A0AB34J8R5</accession>
<dbReference type="AlphaFoldDB" id="A0AB34J8R5"/>
<organism evidence="1 2">
    <name type="scientific">Prymnesium parvum</name>
    <name type="common">Toxic golden alga</name>
    <dbReference type="NCBI Taxonomy" id="97485"/>
    <lineage>
        <taxon>Eukaryota</taxon>
        <taxon>Haptista</taxon>
        <taxon>Haptophyta</taxon>
        <taxon>Prymnesiophyceae</taxon>
        <taxon>Prymnesiales</taxon>
        <taxon>Prymnesiaceae</taxon>
        <taxon>Prymnesium</taxon>
    </lineage>
</organism>
<dbReference type="InterPro" id="IPR043128">
    <property type="entry name" value="Rev_trsase/Diguanyl_cyclase"/>
</dbReference>
<dbReference type="EMBL" id="JBGBPQ010000012">
    <property type="protein sequence ID" value="KAL1514712.1"/>
    <property type="molecule type" value="Genomic_DNA"/>
</dbReference>
<protein>
    <submittedName>
        <fullName evidence="1">Uncharacterized protein</fullName>
    </submittedName>
</protein>
<keyword evidence="2" id="KW-1185">Reference proteome</keyword>
<dbReference type="Gene3D" id="3.30.70.270">
    <property type="match status" value="1"/>
</dbReference>
<comment type="caution">
    <text evidence="1">The sequence shown here is derived from an EMBL/GenBank/DDBJ whole genome shotgun (WGS) entry which is preliminary data.</text>
</comment>
<sequence>MEEADAEAAESTVARHLLNSIRYFDGKVGYTKISAVHVDISAMEAEGGEPKPEDIMLLIDKQFISPTRVERDKELEDELQALKTSKTDFPSAAIARALLVHKRKYGPGQKELAERSTRTFITQMITSQAQEHEVFAPFASKLLDAVFSDAPLEAWQSQFRIYEKQSGFAAAFAAARQGASKGPIAGVRQGEPKGKDATTRGINVLFGRPARDFDCAEDGGQSFAAKLAEDLFDLPAGDFDVGEGASTNLLLRRLIATLTREQKNDQWVSEKGVPGFKSPSDERREALHIGKIAAALGIPISKDCPKSADAYVGPECPCATLKGIPPEHWYYSPRSEEYKSGKTEFTKQPPADVFKFGYYHKLGKCRRMREAGYTIRPDKCHFAARSVEFLGCRIGDGMCEKGTINCAALGMMIVGQEQDAYIEWDAPVGQTPNQTS</sequence>